<feature type="domain" description="Molybdopterin cofactor biosynthesis C (MoaC)" evidence="7">
    <location>
        <begin position="16"/>
        <end position="151"/>
    </location>
</feature>
<dbReference type="AlphaFoldDB" id="A0A538U9R8"/>
<comment type="caution">
    <text evidence="8">The sequence shown here is derived from an EMBL/GenBank/DDBJ whole genome shotgun (WGS) entry which is preliminary data.</text>
</comment>
<feature type="binding site" evidence="6">
    <location>
        <begin position="114"/>
        <end position="115"/>
    </location>
    <ligand>
        <name>substrate</name>
    </ligand>
</feature>
<dbReference type="UniPathway" id="UPA00344"/>
<dbReference type="InterPro" id="IPR023045">
    <property type="entry name" value="MoaC"/>
</dbReference>
<evidence type="ECO:0000256" key="3">
    <source>
        <dbReference type="ARBA" id="ARBA00012575"/>
    </source>
</evidence>
<dbReference type="InterPro" id="IPR036522">
    <property type="entry name" value="MoaC_sf"/>
</dbReference>
<comment type="function">
    <text evidence="6">Catalyzes the conversion of (8S)-3',8-cyclo-7,8-dihydroguanosine 5'-triphosphate to cyclic pyranopterin monophosphate (cPMP).</text>
</comment>
<comment type="similarity">
    <text evidence="6">Belongs to the MoaC family.</text>
</comment>
<protein>
    <recommendedName>
        <fullName evidence="3 6">Cyclic pyranopterin monophosphate synthase</fullName>
        <ecNumber evidence="3 6">4.6.1.17</ecNumber>
    </recommendedName>
    <alternativeName>
        <fullName evidence="6">Molybdenum cofactor biosynthesis protein C</fullName>
    </alternativeName>
</protein>
<reference evidence="8 9" key="1">
    <citation type="journal article" date="2019" name="Nat. Microbiol.">
        <title>Mediterranean grassland soil C-N compound turnover is dependent on rainfall and depth, and is mediated by genomically divergent microorganisms.</title>
        <authorList>
            <person name="Diamond S."/>
            <person name="Andeer P.F."/>
            <person name="Li Z."/>
            <person name="Crits-Christoph A."/>
            <person name="Burstein D."/>
            <person name="Anantharaman K."/>
            <person name="Lane K.R."/>
            <person name="Thomas B.C."/>
            <person name="Pan C."/>
            <person name="Northen T.R."/>
            <person name="Banfield J.F."/>
        </authorList>
    </citation>
    <scope>NUCLEOTIDE SEQUENCE [LARGE SCALE GENOMIC DNA]</scope>
    <source>
        <strain evidence="8">WS_10</strain>
    </source>
</reference>
<evidence type="ECO:0000256" key="5">
    <source>
        <dbReference type="ARBA" id="ARBA00023239"/>
    </source>
</evidence>
<comment type="pathway">
    <text evidence="2 6">Cofactor biosynthesis; molybdopterin biosynthesis.</text>
</comment>
<evidence type="ECO:0000259" key="7">
    <source>
        <dbReference type="Pfam" id="PF01967"/>
    </source>
</evidence>
<gene>
    <name evidence="6 8" type="primary">moaC</name>
    <name evidence="8" type="ORF">E6K80_02465</name>
</gene>
<dbReference type="NCBIfam" id="TIGR00581">
    <property type="entry name" value="moaC"/>
    <property type="match status" value="1"/>
</dbReference>
<keyword evidence="5 6" id="KW-0456">Lyase</keyword>
<dbReference type="SUPFAM" id="SSF55040">
    <property type="entry name" value="Molybdenum cofactor biosynthesis protein C, MoaC"/>
    <property type="match status" value="1"/>
</dbReference>
<dbReference type="GO" id="GO:0061799">
    <property type="term" value="F:cyclic pyranopterin monophosphate synthase activity"/>
    <property type="evidence" value="ECO:0007669"/>
    <property type="project" value="UniProtKB-UniRule"/>
</dbReference>
<evidence type="ECO:0000313" key="9">
    <source>
        <dbReference type="Proteomes" id="UP000319836"/>
    </source>
</evidence>
<dbReference type="Proteomes" id="UP000319836">
    <property type="component" value="Unassembled WGS sequence"/>
</dbReference>
<evidence type="ECO:0000256" key="1">
    <source>
        <dbReference type="ARBA" id="ARBA00001637"/>
    </source>
</evidence>
<feature type="binding site" evidence="6">
    <location>
        <begin position="76"/>
        <end position="78"/>
    </location>
    <ligand>
        <name>substrate</name>
    </ligand>
</feature>
<dbReference type="GO" id="GO:0006777">
    <property type="term" value="P:Mo-molybdopterin cofactor biosynthetic process"/>
    <property type="evidence" value="ECO:0007669"/>
    <property type="project" value="UniProtKB-UniRule"/>
</dbReference>
<dbReference type="Gene3D" id="3.30.70.640">
    <property type="entry name" value="Molybdopterin cofactor biosynthesis C (MoaC) domain"/>
    <property type="match status" value="1"/>
</dbReference>
<sequence length="160" mass="16948">MPRKLTHLDAAGRVRMVDVGAKRVTRRVAVARGRVFMSAGTLRLLTKGGHPKGDAIATAHLAGVLAAKRASDLIPLAHALPLDAIDLAFAPDPSTASVGIEARVATRARTGVEMEALVAVAMAALTLYDMLKSADRNMVIGDIALWEKRGGRSGVHRRRA</sequence>
<organism evidence="8 9">
    <name type="scientific">Eiseniibacteriota bacterium</name>
    <dbReference type="NCBI Taxonomy" id="2212470"/>
    <lineage>
        <taxon>Bacteria</taxon>
        <taxon>Candidatus Eiseniibacteriota</taxon>
    </lineage>
</organism>
<name>A0A538U9R8_UNCEI</name>
<evidence type="ECO:0000313" key="8">
    <source>
        <dbReference type="EMBL" id="TMQ72590.1"/>
    </source>
</evidence>
<dbReference type="InterPro" id="IPR002820">
    <property type="entry name" value="Mopterin_CF_biosynth-C_dom"/>
</dbReference>
<accession>A0A538U9R8</accession>
<comment type="catalytic activity">
    <reaction evidence="1 6">
        <text>(8S)-3',8-cyclo-7,8-dihydroguanosine 5'-triphosphate = cyclic pyranopterin phosphate + diphosphate</text>
        <dbReference type="Rhea" id="RHEA:49580"/>
        <dbReference type="ChEBI" id="CHEBI:33019"/>
        <dbReference type="ChEBI" id="CHEBI:59648"/>
        <dbReference type="ChEBI" id="CHEBI:131766"/>
        <dbReference type="EC" id="4.6.1.17"/>
    </reaction>
</comment>
<comment type="subunit">
    <text evidence="6">Homohexamer; trimer of dimers.</text>
</comment>
<dbReference type="NCBIfam" id="NF006870">
    <property type="entry name" value="PRK09364.1"/>
    <property type="match status" value="1"/>
</dbReference>
<evidence type="ECO:0000256" key="2">
    <source>
        <dbReference type="ARBA" id="ARBA00005046"/>
    </source>
</evidence>
<dbReference type="Pfam" id="PF01967">
    <property type="entry name" value="MoaC"/>
    <property type="match status" value="1"/>
</dbReference>
<dbReference type="InterPro" id="IPR047594">
    <property type="entry name" value="MoaC_bact/euk"/>
</dbReference>
<evidence type="ECO:0000256" key="4">
    <source>
        <dbReference type="ARBA" id="ARBA00023150"/>
    </source>
</evidence>
<dbReference type="HAMAP" id="MF_01224_B">
    <property type="entry name" value="MoaC_B"/>
    <property type="match status" value="1"/>
</dbReference>
<dbReference type="EMBL" id="VBPA01000052">
    <property type="protein sequence ID" value="TMQ72590.1"/>
    <property type="molecule type" value="Genomic_DNA"/>
</dbReference>
<evidence type="ECO:0000256" key="6">
    <source>
        <dbReference type="HAMAP-Rule" id="MF_01224"/>
    </source>
</evidence>
<keyword evidence="4 6" id="KW-0501">Molybdenum cofactor biosynthesis</keyword>
<dbReference type="EC" id="4.6.1.17" evidence="3 6"/>
<feature type="active site" evidence="6">
    <location>
        <position position="129"/>
    </location>
</feature>
<proteinExistence type="inferred from homology"/>